<dbReference type="Proteomes" id="UP000676336">
    <property type="component" value="Unassembled WGS sequence"/>
</dbReference>
<dbReference type="Proteomes" id="UP000681720">
    <property type="component" value="Unassembled WGS sequence"/>
</dbReference>
<dbReference type="EMBL" id="CAJOBI010323762">
    <property type="protein sequence ID" value="CAF5188837.1"/>
    <property type="molecule type" value="Genomic_DNA"/>
</dbReference>
<evidence type="ECO:0000313" key="2">
    <source>
        <dbReference type="EMBL" id="CAF5212816.1"/>
    </source>
</evidence>
<reference evidence="1" key="1">
    <citation type="submission" date="2021-02" db="EMBL/GenBank/DDBJ databases">
        <authorList>
            <person name="Nowell W R."/>
        </authorList>
    </citation>
    <scope>NUCLEOTIDE SEQUENCE</scope>
</reference>
<name>A0A8S3I1K8_9BILA</name>
<evidence type="ECO:0000313" key="1">
    <source>
        <dbReference type="EMBL" id="CAF5188837.1"/>
    </source>
</evidence>
<accession>A0A8S3I1K8</accession>
<evidence type="ECO:0000313" key="3">
    <source>
        <dbReference type="Proteomes" id="UP000676336"/>
    </source>
</evidence>
<gene>
    <name evidence="2" type="ORF">GIL414_LOCUS80409</name>
    <name evidence="1" type="ORF">SMN809_LOCUS71496</name>
</gene>
<organism evidence="1 3">
    <name type="scientific">Rotaria magnacalcarata</name>
    <dbReference type="NCBI Taxonomy" id="392030"/>
    <lineage>
        <taxon>Eukaryota</taxon>
        <taxon>Metazoa</taxon>
        <taxon>Spiralia</taxon>
        <taxon>Gnathifera</taxon>
        <taxon>Rotifera</taxon>
        <taxon>Eurotatoria</taxon>
        <taxon>Bdelloidea</taxon>
        <taxon>Philodinida</taxon>
        <taxon>Philodinidae</taxon>
        <taxon>Rotaria</taxon>
    </lineage>
</organism>
<comment type="caution">
    <text evidence="1">The sequence shown here is derived from an EMBL/GenBank/DDBJ whole genome shotgun (WGS) entry which is preliminary data.</text>
</comment>
<proteinExistence type="predicted"/>
<feature type="non-terminal residue" evidence="1">
    <location>
        <position position="11"/>
    </location>
</feature>
<dbReference type="EMBL" id="CAJOBJ010354797">
    <property type="protein sequence ID" value="CAF5212816.1"/>
    <property type="molecule type" value="Genomic_DNA"/>
</dbReference>
<protein>
    <submittedName>
        <fullName evidence="1">Uncharacterized protein</fullName>
    </submittedName>
</protein>
<sequence length="11" mass="1300">MYLIGKDHLPL</sequence>